<evidence type="ECO:0000313" key="1">
    <source>
        <dbReference type="EMBL" id="EAW13715.1"/>
    </source>
</evidence>
<gene>
    <name evidence="1" type="ORF">ACLA_044350</name>
</gene>
<sequence>MGMVLNDQNELLRSQLEQSQSQTEALSIILQAMDRPLSMTAPAAAPGTPSSKLLPKLSSSVTQDALKYMATDPLLVESQVSLHYQYEMSEGIGLHEAEARLQTRKSEYPHD</sequence>
<organism evidence="1 2">
    <name type="scientific">Aspergillus clavatus (strain ATCC 1007 / CBS 513.65 / DSM 816 / NCTC 3887 / NRRL 1 / QM 1276 / 107)</name>
    <dbReference type="NCBI Taxonomy" id="344612"/>
    <lineage>
        <taxon>Eukaryota</taxon>
        <taxon>Fungi</taxon>
        <taxon>Dikarya</taxon>
        <taxon>Ascomycota</taxon>
        <taxon>Pezizomycotina</taxon>
        <taxon>Eurotiomycetes</taxon>
        <taxon>Eurotiomycetidae</taxon>
        <taxon>Eurotiales</taxon>
        <taxon>Aspergillaceae</taxon>
        <taxon>Aspergillus</taxon>
        <taxon>Aspergillus subgen. Fumigati</taxon>
    </lineage>
</organism>
<keyword evidence="2" id="KW-1185">Reference proteome</keyword>
<dbReference type="AlphaFoldDB" id="A1C8S8"/>
<dbReference type="EMBL" id="DS027046">
    <property type="protein sequence ID" value="EAW13715.1"/>
    <property type="molecule type" value="Genomic_DNA"/>
</dbReference>
<dbReference type="HOGENOM" id="CLU_2157788_0_0_1"/>
<dbReference type="RefSeq" id="XP_001275141.1">
    <property type="nucleotide sequence ID" value="XM_001275140.1"/>
</dbReference>
<proteinExistence type="predicted"/>
<evidence type="ECO:0000313" key="2">
    <source>
        <dbReference type="Proteomes" id="UP000006701"/>
    </source>
</evidence>
<name>A1C8S8_ASPCL</name>
<dbReference type="Proteomes" id="UP000006701">
    <property type="component" value="Unassembled WGS sequence"/>
</dbReference>
<protein>
    <submittedName>
        <fullName evidence="1">Uncharacterized protein</fullName>
    </submittedName>
</protein>
<reference evidence="1 2" key="1">
    <citation type="journal article" date="2008" name="PLoS Genet.">
        <title>Genomic islands in the pathogenic filamentous fungus Aspergillus fumigatus.</title>
        <authorList>
            <person name="Fedorova N.D."/>
            <person name="Khaldi N."/>
            <person name="Joardar V.S."/>
            <person name="Maiti R."/>
            <person name="Amedeo P."/>
            <person name="Anderson M.J."/>
            <person name="Crabtree J."/>
            <person name="Silva J.C."/>
            <person name="Badger J.H."/>
            <person name="Albarraq A."/>
            <person name="Angiuoli S."/>
            <person name="Bussey H."/>
            <person name="Bowyer P."/>
            <person name="Cotty P.J."/>
            <person name="Dyer P.S."/>
            <person name="Egan A."/>
            <person name="Galens K."/>
            <person name="Fraser-Liggett C.M."/>
            <person name="Haas B.J."/>
            <person name="Inman J.M."/>
            <person name="Kent R."/>
            <person name="Lemieux S."/>
            <person name="Malavazi I."/>
            <person name="Orvis J."/>
            <person name="Roemer T."/>
            <person name="Ronning C.M."/>
            <person name="Sundaram J.P."/>
            <person name="Sutton G."/>
            <person name="Turner G."/>
            <person name="Venter J.C."/>
            <person name="White O.R."/>
            <person name="Whitty B.R."/>
            <person name="Youngman P."/>
            <person name="Wolfe K.H."/>
            <person name="Goldman G.H."/>
            <person name="Wortman J.R."/>
            <person name="Jiang B."/>
            <person name="Denning D.W."/>
            <person name="Nierman W.C."/>
        </authorList>
    </citation>
    <scope>NUCLEOTIDE SEQUENCE [LARGE SCALE GENOMIC DNA]</scope>
    <source>
        <strain evidence="2">ATCC 1007 / CBS 513.65 / DSM 816 / NCTC 3887 / NRRL 1</strain>
    </source>
</reference>
<dbReference type="GeneID" id="4707323"/>
<dbReference type="KEGG" id="act:ACLA_044350"/>
<dbReference type="VEuPathDB" id="FungiDB:ACLA_044350"/>
<accession>A1C8S8</accession>